<feature type="transmembrane region" description="Helical" evidence="1">
    <location>
        <begin position="32"/>
        <end position="56"/>
    </location>
</feature>
<evidence type="ECO:0000256" key="1">
    <source>
        <dbReference type="SAM" id="Phobius"/>
    </source>
</evidence>
<dbReference type="Proteomes" id="UP000499080">
    <property type="component" value="Unassembled WGS sequence"/>
</dbReference>
<reference evidence="2 3" key="1">
    <citation type="journal article" date="2019" name="Sci. Rep.">
        <title>Orb-weaving spider Araneus ventricosus genome elucidates the spidroin gene catalogue.</title>
        <authorList>
            <person name="Kono N."/>
            <person name="Nakamura H."/>
            <person name="Ohtoshi R."/>
            <person name="Moran D.A.P."/>
            <person name="Shinohara A."/>
            <person name="Yoshida Y."/>
            <person name="Fujiwara M."/>
            <person name="Mori M."/>
            <person name="Tomita M."/>
            <person name="Arakawa K."/>
        </authorList>
    </citation>
    <scope>NUCLEOTIDE SEQUENCE [LARGE SCALE GENOMIC DNA]</scope>
</reference>
<evidence type="ECO:0000313" key="3">
    <source>
        <dbReference type="Proteomes" id="UP000499080"/>
    </source>
</evidence>
<keyword evidence="1" id="KW-0472">Membrane</keyword>
<proteinExistence type="predicted"/>
<dbReference type="AlphaFoldDB" id="A0A4Y2J7H0"/>
<keyword evidence="3" id="KW-1185">Reference proteome</keyword>
<comment type="caution">
    <text evidence="2">The sequence shown here is derived from an EMBL/GenBank/DDBJ whole genome shotgun (WGS) entry which is preliminary data.</text>
</comment>
<gene>
    <name evidence="2" type="ORF">AVEN_183195_1</name>
</gene>
<keyword evidence="1" id="KW-0812">Transmembrane</keyword>
<organism evidence="2 3">
    <name type="scientific">Araneus ventricosus</name>
    <name type="common">Orbweaver spider</name>
    <name type="synonym">Epeira ventricosa</name>
    <dbReference type="NCBI Taxonomy" id="182803"/>
    <lineage>
        <taxon>Eukaryota</taxon>
        <taxon>Metazoa</taxon>
        <taxon>Ecdysozoa</taxon>
        <taxon>Arthropoda</taxon>
        <taxon>Chelicerata</taxon>
        <taxon>Arachnida</taxon>
        <taxon>Araneae</taxon>
        <taxon>Araneomorphae</taxon>
        <taxon>Entelegynae</taxon>
        <taxon>Araneoidea</taxon>
        <taxon>Araneidae</taxon>
        <taxon>Araneus</taxon>
    </lineage>
</organism>
<name>A0A4Y2J7H0_ARAVE</name>
<accession>A0A4Y2J7H0</accession>
<dbReference type="EMBL" id="BGPR01003210">
    <property type="protein sequence ID" value="GBM85156.1"/>
    <property type="molecule type" value="Genomic_DNA"/>
</dbReference>
<evidence type="ECO:0000313" key="2">
    <source>
        <dbReference type="EMBL" id="GBM85156.1"/>
    </source>
</evidence>
<keyword evidence="1" id="KW-1133">Transmembrane helix</keyword>
<sequence length="99" mass="11237">MVIKHRRSAHSHGRKIGNGLWPNRSIVKRLKWLLRFFIWVSLGGLLIVSLSTFFLLSRKNWQERQGEKEVVRNEAVPLAGHGTVISGPIKLVDLPGFKG</sequence>
<protein>
    <submittedName>
        <fullName evidence="2">Uncharacterized protein</fullName>
    </submittedName>
</protein>